<sequence>MFSCEQGGTVQFLVAFHSDDQELHAPGRRRKDSSQVKPSHAMPCQVRSDRVKSSRVESSRVNSIQEDNGICKTTTTTMLLSPFLMSIRCAAFLGCCCFNYA</sequence>
<feature type="region of interest" description="Disordered" evidence="1">
    <location>
        <begin position="23"/>
        <end position="59"/>
    </location>
</feature>
<proteinExistence type="predicted"/>
<comment type="caution">
    <text evidence="2">The sequence shown here is derived from an EMBL/GenBank/DDBJ whole genome shotgun (WGS) entry which is preliminary data.</text>
</comment>
<dbReference type="AlphaFoldDB" id="A0A4S2LU46"/>
<keyword evidence="3" id="KW-1185">Reference proteome</keyword>
<name>A0A4S2LU46_OPIFE</name>
<gene>
    <name evidence="2" type="ORF">CRM22_004846</name>
</gene>
<evidence type="ECO:0000313" key="2">
    <source>
        <dbReference type="EMBL" id="TGZ67345.1"/>
    </source>
</evidence>
<evidence type="ECO:0000256" key="1">
    <source>
        <dbReference type="SAM" id="MobiDB-lite"/>
    </source>
</evidence>
<organism evidence="2 3">
    <name type="scientific">Opisthorchis felineus</name>
    <dbReference type="NCBI Taxonomy" id="147828"/>
    <lineage>
        <taxon>Eukaryota</taxon>
        <taxon>Metazoa</taxon>
        <taxon>Spiralia</taxon>
        <taxon>Lophotrochozoa</taxon>
        <taxon>Platyhelminthes</taxon>
        <taxon>Trematoda</taxon>
        <taxon>Digenea</taxon>
        <taxon>Opisthorchiida</taxon>
        <taxon>Opisthorchiata</taxon>
        <taxon>Opisthorchiidae</taxon>
        <taxon>Opisthorchis</taxon>
    </lineage>
</organism>
<evidence type="ECO:0000313" key="3">
    <source>
        <dbReference type="Proteomes" id="UP000308267"/>
    </source>
</evidence>
<dbReference type="Proteomes" id="UP000308267">
    <property type="component" value="Unassembled WGS sequence"/>
</dbReference>
<protein>
    <submittedName>
        <fullName evidence="2">Uncharacterized protein</fullName>
    </submittedName>
</protein>
<reference evidence="2 3" key="1">
    <citation type="journal article" date="2019" name="BMC Genomics">
        <title>New insights from Opisthorchis felineus genome: update on genomics of the epidemiologically important liver flukes.</title>
        <authorList>
            <person name="Ershov N.I."/>
            <person name="Mordvinov V.A."/>
            <person name="Prokhortchouk E.B."/>
            <person name="Pakharukova M.Y."/>
            <person name="Gunbin K.V."/>
            <person name="Ustyantsev K."/>
            <person name="Genaev M.A."/>
            <person name="Blinov A.G."/>
            <person name="Mazur A."/>
            <person name="Boulygina E."/>
            <person name="Tsygankova S."/>
            <person name="Khrameeva E."/>
            <person name="Chekanov N."/>
            <person name="Fan G."/>
            <person name="Xiao A."/>
            <person name="Zhang H."/>
            <person name="Xu X."/>
            <person name="Yang H."/>
            <person name="Solovyev V."/>
            <person name="Lee S.M."/>
            <person name="Liu X."/>
            <person name="Afonnikov D.A."/>
            <person name="Skryabin K.G."/>
        </authorList>
    </citation>
    <scope>NUCLEOTIDE SEQUENCE [LARGE SCALE GENOMIC DNA]</scope>
    <source>
        <strain evidence="2">AK-0245</strain>
        <tissue evidence="2">Whole organism</tissue>
    </source>
</reference>
<accession>A0A4S2LU46</accession>
<feature type="compositionally biased region" description="Basic and acidic residues" evidence="1">
    <location>
        <begin position="47"/>
        <end position="58"/>
    </location>
</feature>
<dbReference type="EMBL" id="SJOL01006420">
    <property type="protein sequence ID" value="TGZ67345.1"/>
    <property type="molecule type" value="Genomic_DNA"/>
</dbReference>